<dbReference type="EMBL" id="ADKX01000030">
    <property type="protein sequence ID" value="EFW04997.1"/>
    <property type="molecule type" value="Genomic_DNA"/>
</dbReference>
<dbReference type="Pfam" id="PF20310">
    <property type="entry name" value="HTH_Tnp_2"/>
    <property type="match status" value="1"/>
</dbReference>
<keyword evidence="2" id="KW-1185">Reference proteome</keyword>
<proteinExistence type="predicted"/>
<dbReference type="Proteomes" id="UP000003157">
    <property type="component" value="Unassembled WGS sequence"/>
</dbReference>
<dbReference type="eggNOG" id="COG2963">
    <property type="taxonomic scope" value="Bacteria"/>
</dbReference>
<protein>
    <submittedName>
        <fullName evidence="1">Uncharacterized protein</fullName>
    </submittedName>
</protein>
<reference evidence="1 2" key="1">
    <citation type="submission" date="2010-12" db="EMBL/GenBank/DDBJ databases">
        <title>The Genome Sequence of Coprobacillus sp. strain 29_1.</title>
        <authorList>
            <consortium name="The Broad Institute Genome Sequencing Platform"/>
            <person name="Earl A."/>
            <person name="Ward D."/>
            <person name="Feldgarden M."/>
            <person name="Gevers D."/>
            <person name="Daigneault M."/>
            <person name="Sibley C.D."/>
            <person name="White A."/>
            <person name="Strauss J."/>
            <person name="Allen-Vercoe E."/>
            <person name="Young S.K."/>
            <person name="Zeng Q."/>
            <person name="Gargeya S."/>
            <person name="Fitzgerald M."/>
            <person name="Haas B."/>
            <person name="Abouelleil A."/>
            <person name="Alvarado L."/>
            <person name="Arachchi H.M."/>
            <person name="Berlin A."/>
            <person name="Brown A."/>
            <person name="Chapman S.B."/>
            <person name="Chen Z."/>
            <person name="Dunbar C."/>
            <person name="Freedman E."/>
            <person name="Gearin G."/>
            <person name="Gellesch M."/>
            <person name="Goldberg J."/>
            <person name="Griggs A."/>
            <person name="Gujja S."/>
            <person name="Heilman E."/>
            <person name="Heiman D."/>
            <person name="Howarth C."/>
            <person name="Larson L."/>
            <person name="Lui A."/>
            <person name="MacDonald P.J.P."/>
            <person name="Mehta T."/>
            <person name="Montmayeur A."/>
            <person name="Murphy C."/>
            <person name="Neiman D."/>
            <person name="Pearson M."/>
            <person name="Priest M."/>
            <person name="Roberts A."/>
            <person name="Saif S."/>
            <person name="Shea T."/>
            <person name="Shenoy N."/>
            <person name="Sisk P."/>
            <person name="Stolte C."/>
            <person name="Sykes S."/>
            <person name="White J."/>
            <person name="Yandava C."/>
            <person name="Nusbaum C."/>
            <person name="Birren B."/>
        </authorList>
    </citation>
    <scope>NUCLEOTIDE SEQUENCE [LARGE SCALE GENOMIC DNA]</scope>
    <source>
        <strain evidence="1 2">29_1</strain>
    </source>
</reference>
<name>E7G9Y9_9FIRM</name>
<dbReference type="AlphaFoldDB" id="E7G9Y9"/>
<dbReference type="InterPro" id="IPR046929">
    <property type="entry name" value="HTH_Tnp"/>
</dbReference>
<organism evidence="1 2">
    <name type="scientific">Coprobacillus cateniformis</name>
    <dbReference type="NCBI Taxonomy" id="100884"/>
    <lineage>
        <taxon>Bacteria</taxon>
        <taxon>Bacillati</taxon>
        <taxon>Bacillota</taxon>
        <taxon>Erysipelotrichia</taxon>
        <taxon>Erysipelotrichales</taxon>
        <taxon>Coprobacillaceae</taxon>
        <taxon>Coprobacillus</taxon>
    </lineage>
</organism>
<dbReference type="SUPFAM" id="SSF46689">
    <property type="entry name" value="Homeodomain-like"/>
    <property type="match status" value="1"/>
</dbReference>
<comment type="caution">
    <text evidence="1">The sequence shown here is derived from an EMBL/GenBank/DDBJ whole genome shotgun (WGS) entry which is preliminary data.</text>
</comment>
<dbReference type="InterPro" id="IPR009057">
    <property type="entry name" value="Homeodomain-like_sf"/>
</dbReference>
<dbReference type="STRING" id="100884.GCA_000269565_03425"/>
<dbReference type="HOGENOM" id="CLU_138501_0_0_9"/>
<evidence type="ECO:0000313" key="1">
    <source>
        <dbReference type="EMBL" id="EFW04997.1"/>
    </source>
</evidence>
<accession>E7G9Y9</accession>
<gene>
    <name evidence="1" type="ORF">HMPREF9488_01579</name>
</gene>
<sequence>MLKMGRNYFTDEQIDEFKKNKYIKSITKANITFTKEFKQKFYGLLLDGIEPSHALSQLGINYRTLGKRRVDQLAHRIRIQAQREEGFDRKKGRHVGRPKKLTFDSPEEEIKYLKDQLEYQKQEIEFLKKLEALEKKYQ</sequence>
<evidence type="ECO:0000313" key="2">
    <source>
        <dbReference type="Proteomes" id="UP000003157"/>
    </source>
</evidence>